<proteinExistence type="predicted"/>
<organism evidence="2 3">
    <name type="scientific">Carnegiea gigantea</name>
    <dbReference type="NCBI Taxonomy" id="171969"/>
    <lineage>
        <taxon>Eukaryota</taxon>
        <taxon>Viridiplantae</taxon>
        <taxon>Streptophyta</taxon>
        <taxon>Embryophyta</taxon>
        <taxon>Tracheophyta</taxon>
        <taxon>Spermatophyta</taxon>
        <taxon>Magnoliopsida</taxon>
        <taxon>eudicotyledons</taxon>
        <taxon>Gunneridae</taxon>
        <taxon>Pentapetalae</taxon>
        <taxon>Caryophyllales</taxon>
        <taxon>Cactineae</taxon>
        <taxon>Cactaceae</taxon>
        <taxon>Cactoideae</taxon>
        <taxon>Echinocereeae</taxon>
        <taxon>Carnegiea</taxon>
    </lineage>
</organism>
<reference evidence="2" key="1">
    <citation type="submission" date="2022-04" db="EMBL/GenBank/DDBJ databases">
        <title>Carnegiea gigantea Genome sequencing and assembly v2.</title>
        <authorList>
            <person name="Copetti D."/>
            <person name="Sanderson M.J."/>
            <person name="Burquez A."/>
            <person name="Wojciechowski M.F."/>
        </authorList>
    </citation>
    <scope>NUCLEOTIDE SEQUENCE</scope>
    <source>
        <strain evidence="2">SGP5-SGP5p</strain>
        <tissue evidence="2">Aerial part</tissue>
    </source>
</reference>
<feature type="compositionally biased region" description="Polar residues" evidence="1">
    <location>
        <begin position="121"/>
        <end position="131"/>
    </location>
</feature>
<evidence type="ECO:0000313" key="3">
    <source>
        <dbReference type="Proteomes" id="UP001153076"/>
    </source>
</evidence>
<sequence>MGEEEGAVVEKRKPSKDPANKPLSKKAKRDKFPLEPRKDGDPAQKSAVKVEDNKKSSKQISAKKAPRDDEARQKSAKKCEHKEKHLQKSPTKLENKEKGEKAEQPKKNNPKEKPVDDGQSEMMQQLSNTKVRNGHVSDAERSNNSDLEENDLTYECEEVDHDDQYIEAKEEAAICQPVKGARKRNKPLSRSKGDSAVLVLVKTTSSRKELQMVQEELALKSEGVPVKREHTKRHSLRECLQVHSHI</sequence>
<feature type="region of interest" description="Disordered" evidence="1">
    <location>
        <begin position="1"/>
        <end position="151"/>
    </location>
</feature>
<feature type="compositionally biased region" description="Basic and acidic residues" evidence="1">
    <location>
        <begin position="91"/>
        <end position="116"/>
    </location>
</feature>
<evidence type="ECO:0000313" key="2">
    <source>
        <dbReference type="EMBL" id="KAJ8419743.1"/>
    </source>
</evidence>
<dbReference type="EMBL" id="JAKOGI010004505">
    <property type="protein sequence ID" value="KAJ8419743.1"/>
    <property type="molecule type" value="Genomic_DNA"/>
</dbReference>
<protein>
    <submittedName>
        <fullName evidence="2">Uncharacterized protein</fullName>
    </submittedName>
</protein>
<feature type="compositionally biased region" description="Basic and acidic residues" evidence="1">
    <location>
        <begin position="65"/>
        <end position="83"/>
    </location>
</feature>
<comment type="caution">
    <text evidence="2">The sequence shown here is derived from an EMBL/GenBank/DDBJ whole genome shotgun (WGS) entry which is preliminary data.</text>
</comment>
<accession>A0A9Q1GGZ9</accession>
<evidence type="ECO:0000256" key="1">
    <source>
        <dbReference type="SAM" id="MobiDB-lite"/>
    </source>
</evidence>
<gene>
    <name evidence="2" type="ORF">Cgig2_027325</name>
</gene>
<name>A0A9Q1GGZ9_9CARY</name>
<feature type="compositionally biased region" description="Basic and acidic residues" evidence="1">
    <location>
        <begin position="30"/>
        <end position="55"/>
    </location>
</feature>
<feature type="compositionally biased region" description="Basic and acidic residues" evidence="1">
    <location>
        <begin position="8"/>
        <end position="19"/>
    </location>
</feature>
<keyword evidence="3" id="KW-1185">Reference proteome</keyword>
<dbReference type="Proteomes" id="UP001153076">
    <property type="component" value="Unassembled WGS sequence"/>
</dbReference>
<dbReference type="AlphaFoldDB" id="A0A9Q1GGZ9"/>